<protein>
    <submittedName>
        <fullName evidence="1">Uncharacterized protein</fullName>
    </submittedName>
</protein>
<accession>A0A553JV59</accession>
<dbReference type="Proteomes" id="UP000318126">
    <property type="component" value="Unassembled WGS sequence"/>
</dbReference>
<evidence type="ECO:0000313" key="1">
    <source>
        <dbReference type="EMBL" id="TRY16334.1"/>
    </source>
</evidence>
<name>A0A553JV59_SHEHA</name>
<evidence type="ECO:0000313" key="2">
    <source>
        <dbReference type="Proteomes" id="UP000318126"/>
    </source>
</evidence>
<sequence>MPNKGKFIPRADTFNRGALRMTVAMLRDVNPALALVVQNQMSGPINPQVDNNPSPRDNFRVNIVPLEVRYIIETLKTKEIHPNVDPGTQMLIKSLVIDWINYANMLIELENDKNA</sequence>
<comment type="caution">
    <text evidence="1">The sequence shown here is derived from an EMBL/GenBank/DDBJ whole genome shotgun (WGS) entry which is preliminary data.</text>
</comment>
<dbReference type="RefSeq" id="WP_143562780.1">
    <property type="nucleotide sequence ID" value="NZ_BMPL01000001.1"/>
</dbReference>
<organism evidence="1 2">
    <name type="scientific">Shewanella hanedai</name>
    <name type="common">Alteromonas hanedai</name>
    <dbReference type="NCBI Taxonomy" id="25"/>
    <lineage>
        <taxon>Bacteria</taxon>
        <taxon>Pseudomonadati</taxon>
        <taxon>Pseudomonadota</taxon>
        <taxon>Gammaproteobacteria</taxon>
        <taxon>Alteromonadales</taxon>
        <taxon>Shewanellaceae</taxon>
        <taxon>Shewanella</taxon>
    </lineage>
</organism>
<reference evidence="2" key="1">
    <citation type="submission" date="2019-07" db="EMBL/GenBank/DDBJ databases">
        <title>Shewanella sp. YLB-08 draft genomic sequence.</title>
        <authorList>
            <person name="Yu L."/>
        </authorList>
    </citation>
    <scope>NUCLEOTIDE SEQUENCE [LARGE SCALE GENOMIC DNA]</scope>
    <source>
        <strain evidence="2">JCM 20706</strain>
    </source>
</reference>
<keyword evidence="2" id="KW-1185">Reference proteome</keyword>
<proteinExistence type="predicted"/>
<dbReference type="AlphaFoldDB" id="A0A553JV59"/>
<gene>
    <name evidence="1" type="ORF">FN961_01545</name>
</gene>
<dbReference type="EMBL" id="VKGK01000001">
    <property type="protein sequence ID" value="TRY16334.1"/>
    <property type="molecule type" value="Genomic_DNA"/>
</dbReference>
<dbReference type="OrthoDB" id="6270352at2"/>